<comment type="caution">
    <text evidence="2">The sequence shown here is derived from an EMBL/GenBank/DDBJ whole genome shotgun (WGS) entry which is preliminary data.</text>
</comment>
<feature type="region of interest" description="Disordered" evidence="1">
    <location>
        <begin position="445"/>
        <end position="474"/>
    </location>
</feature>
<sequence>MNPLENNKQIPSPTIPCPTVSLLCPISSPSAFVNTNIGYITEHNERQHNDNSNDTSEDEDEQQTSPNLNNYQGTSTKSETNPVDINMEANQDPIFEGVIEVISKEAFLKNITMANRHLSLVIDNPSLPLYIQGKFKVAIDLLRVDEETALETSSGQDNNVLTVDNSDIIHDSKSIRINNPEIQAPQSLVEAQIPSQGVTLSIPETPTSSSTLLNTGNFSDLAININVIPEVQLPVPVSCLSKFFLQHEDVLIATLGNIYHSKSSSWQITLGSILALVKNRNSRIEGVDLPNYLPSGIEIKSEYGLDMFTAKSNEQFFSDEILNTTMLLDSNSPVSQRMIWANLLFESFHLFAKDIIAPATFEPQKVTTDNPLSVECALAGFLASCFSFNKNKSAVLPIKGLKGNEETIKDPPSGTFKNLNDFLDKIIHVLIAINMVQAHAKFQGLPSTSGSSTCPKGKGKASSSRIETVSAKNL</sequence>
<evidence type="ECO:0000313" key="2">
    <source>
        <dbReference type="EMBL" id="CAH7689445.1"/>
    </source>
</evidence>
<evidence type="ECO:0000256" key="1">
    <source>
        <dbReference type="SAM" id="MobiDB-lite"/>
    </source>
</evidence>
<keyword evidence="3" id="KW-1185">Reference proteome</keyword>
<organism evidence="2 3">
    <name type="scientific">Phakopsora pachyrhizi</name>
    <name type="common">Asian soybean rust disease fungus</name>
    <dbReference type="NCBI Taxonomy" id="170000"/>
    <lineage>
        <taxon>Eukaryota</taxon>
        <taxon>Fungi</taxon>
        <taxon>Dikarya</taxon>
        <taxon>Basidiomycota</taxon>
        <taxon>Pucciniomycotina</taxon>
        <taxon>Pucciniomycetes</taxon>
        <taxon>Pucciniales</taxon>
        <taxon>Phakopsoraceae</taxon>
        <taxon>Phakopsora</taxon>
    </lineage>
</organism>
<feature type="compositionally biased region" description="Polar residues" evidence="1">
    <location>
        <begin position="461"/>
        <end position="474"/>
    </location>
</feature>
<proteinExistence type="predicted"/>
<feature type="compositionally biased region" description="Polar residues" evidence="1">
    <location>
        <begin position="445"/>
        <end position="454"/>
    </location>
</feature>
<evidence type="ECO:0000313" key="3">
    <source>
        <dbReference type="Proteomes" id="UP001153365"/>
    </source>
</evidence>
<dbReference type="EMBL" id="CALTRL010006078">
    <property type="protein sequence ID" value="CAH7689445.1"/>
    <property type="molecule type" value="Genomic_DNA"/>
</dbReference>
<dbReference type="Proteomes" id="UP001153365">
    <property type="component" value="Unassembled WGS sequence"/>
</dbReference>
<accession>A0AAV0BRS3</accession>
<feature type="region of interest" description="Disordered" evidence="1">
    <location>
        <begin position="42"/>
        <end position="83"/>
    </location>
</feature>
<dbReference type="AlphaFoldDB" id="A0AAV0BRS3"/>
<feature type="compositionally biased region" description="Polar residues" evidence="1">
    <location>
        <begin position="66"/>
        <end position="83"/>
    </location>
</feature>
<reference evidence="2" key="1">
    <citation type="submission" date="2022-06" db="EMBL/GenBank/DDBJ databases">
        <authorList>
            <consortium name="SYNGENTA / RWTH Aachen University"/>
        </authorList>
    </citation>
    <scope>NUCLEOTIDE SEQUENCE</scope>
</reference>
<protein>
    <submittedName>
        <fullName evidence="2">Uncharacterized protein</fullName>
    </submittedName>
</protein>
<gene>
    <name evidence="2" type="ORF">PPACK8108_LOCUS24526</name>
</gene>
<feature type="compositionally biased region" description="Basic and acidic residues" evidence="1">
    <location>
        <begin position="42"/>
        <end position="51"/>
    </location>
</feature>
<name>A0AAV0BRS3_PHAPC</name>